<feature type="domain" description="Prolyl 3,4-dihydroxylase TPA1/OFD1 N-terminal" evidence="1">
    <location>
        <begin position="146"/>
        <end position="238"/>
    </location>
</feature>
<evidence type="ECO:0000259" key="1">
    <source>
        <dbReference type="Pfam" id="PF13661"/>
    </source>
</evidence>
<evidence type="ECO:0000313" key="2">
    <source>
        <dbReference type="EMBL" id="KTW06218.1"/>
    </source>
</evidence>
<proteinExistence type="predicted"/>
<dbReference type="PANTHER" id="PTHR12117">
    <property type="entry name" value="HISTONE ACETYLTRANSFERASE COMPLEX"/>
    <property type="match status" value="1"/>
</dbReference>
<sequence>MANAQGDFVLNRALDTEWLAQAFRAHGRIRIVDFLENPEILADHLAGRDDWLQVLNAKDRVFELSRETRKGFSHEKHAALNAAVYEDAKHGFQFRFESLRVSDDPNVRAQVDDPLNRFAQWMGSAPVLEFLGRVTGMSDLNFADAQATRFDAGDFLTGHDDKVEGKYRRAAYVLGLTPQWRPEWGGLLMYHGPQGGEAVALPPAYNTLDLFAIPVPHSVSFVTPFAGASRISVTGWLRALP</sequence>
<reference evidence="2 3" key="1">
    <citation type="journal article" date="2016" name="Front. Microbiol.">
        <title>Genomic Resource of Rice Seed Associated Bacteria.</title>
        <authorList>
            <person name="Midha S."/>
            <person name="Bansal K."/>
            <person name="Sharma S."/>
            <person name="Kumar N."/>
            <person name="Patil P.P."/>
            <person name="Chaudhry V."/>
            <person name="Patil P.B."/>
        </authorList>
    </citation>
    <scope>NUCLEOTIDE SEQUENCE [LARGE SCALE GENOMIC DNA]</scope>
    <source>
        <strain evidence="2 3">NS258</strain>
    </source>
</reference>
<organism evidence="2 3">
    <name type="scientific">Sphingomonas sanguinis</name>
    <dbReference type="NCBI Taxonomy" id="33051"/>
    <lineage>
        <taxon>Bacteria</taxon>
        <taxon>Pseudomonadati</taxon>
        <taxon>Pseudomonadota</taxon>
        <taxon>Alphaproteobacteria</taxon>
        <taxon>Sphingomonadales</taxon>
        <taxon>Sphingomonadaceae</taxon>
        <taxon>Sphingomonas</taxon>
    </lineage>
</organism>
<dbReference type="GO" id="GO:0005737">
    <property type="term" value="C:cytoplasm"/>
    <property type="evidence" value="ECO:0007669"/>
    <property type="project" value="TreeGrafter"/>
</dbReference>
<accession>A0A147J4E6</accession>
<dbReference type="InterPro" id="IPR039558">
    <property type="entry name" value="TPA1/OFD1_N"/>
</dbReference>
<dbReference type="AlphaFoldDB" id="A0A147J4E6"/>
<dbReference type="PANTHER" id="PTHR12117:SF0">
    <property type="entry name" value="PROLYL 3-HYDROXYLASE OGFOD1"/>
    <property type="match status" value="1"/>
</dbReference>
<dbReference type="GO" id="GO:0006449">
    <property type="term" value="P:regulation of translational termination"/>
    <property type="evidence" value="ECO:0007669"/>
    <property type="project" value="TreeGrafter"/>
</dbReference>
<gene>
    <name evidence="2" type="ORF">NS258_16940</name>
</gene>
<dbReference type="Pfam" id="PF13661">
    <property type="entry name" value="2OG-FeII_Oxy_4"/>
    <property type="match status" value="1"/>
</dbReference>
<dbReference type="EMBL" id="LDTC01000184">
    <property type="protein sequence ID" value="KTW06218.1"/>
    <property type="molecule type" value="Genomic_DNA"/>
</dbReference>
<dbReference type="InterPro" id="IPR051842">
    <property type="entry name" value="uS12_prolyl_hydroxylase"/>
</dbReference>
<dbReference type="GO" id="GO:0031543">
    <property type="term" value="F:peptidyl-proline dioxygenase activity"/>
    <property type="evidence" value="ECO:0007669"/>
    <property type="project" value="TreeGrafter"/>
</dbReference>
<dbReference type="Proteomes" id="UP000074410">
    <property type="component" value="Unassembled WGS sequence"/>
</dbReference>
<protein>
    <recommendedName>
        <fullName evidence="1">Prolyl 3,4-dihydroxylase TPA1/OFD1 N-terminal domain-containing protein</fullName>
    </recommendedName>
</protein>
<evidence type="ECO:0000313" key="3">
    <source>
        <dbReference type="Proteomes" id="UP000074410"/>
    </source>
</evidence>
<dbReference type="Gene3D" id="2.60.120.620">
    <property type="entry name" value="q2cbj1_9rhob like domain"/>
    <property type="match status" value="1"/>
</dbReference>
<dbReference type="PATRIC" id="fig|33051.5.peg.1114"/>
<comment type="caution">
    <text evidence="2">The sequence shown here is derived from an EMBL/GenBank/DDBJ whole genome shotgun (WGS) entry which is preliminary data.</text>
</comment>
<name>A0A147J4E6_9SPHN</name>